<keyword evidence="2" id="KW-1185">Reference proteome</keyword>
<evidence type="ECO:0000313" key="2">
    <source>
        <dbReference type="Proteomes" id="UP000789706"/>
    </source>
</evidence>
<sequence>MSLNINYQNTANIVKVPFPPTISVDEIVNIHLKMVLKIKRLSTNRYPTIFTNIHMTMDEGELMNYLSEDTALTYKAIIQSLPF</sequence>
<evidence type="ECO:0000313" key="1">
    <source>
        <dbReference type="EMBL" id="CAG8578687.1"/>
    </source>
</evidence>
<comment type="caution">
    <text evidence="1">The sequence shown here is derived from an EMBL/GenBank/DDBJ whole genome shotgun (WGS) entry which is preliminary data.</text>
</comment>
<dbReference type="AlphaFoldDB" id="A0A9N9G5K2"/>
<accession>A0A9N9G5K2</accession>
<dbReference type="Proteomes" id="UP000789706">
    <property type="component" value="Unassembled WGS sequence"/>
</dbReference>
<organism evidence="1 2">
    <name type="scientific">Diversispora eburnea</name>
    <dbReference type="NCBI Taxonomy" id="1213867"/>
    <lineage>
        <taxon>Eukaryota</taxon>
        <taxon>Fungi</taxon>
        <taxon>Fungi incertae sedis</taxon>
        <taxon>Mucoromycota</taxon>
        <taxon>Glomeromycotina</taxon>
        <taxon>Glomeromycetes</taxon>
        <taxon>Diversisporales</taxon>
        <taxon>Diversisporaceae</taxon>
        <taxon>Diversispora</taxon>
    </lineage>
</organism>
<name>A0A9N9G5K2_9GLOM</name>
<proteinExistence type="predicted"/>
<gene>
    <name evidence="1" type="ORF">DEBURN_LOCUS8462</name>
</gene>
<dbReference type="OrthoDB" id="6247875at2759"/>
<reference evidence="1" key="1">
    <citation type="submission" date="2021-06" db="EMBL/GenBank/DDBJ databases">
        <authorList>
            <person name="Kallberg Y."/>
            <person name="Tangrot J."/>
            <person name="Rosling A."/>
        </authorList>
    </citation>
    <scope>NUCLEOTIDE SEQUENCE</scope>
    <source>
        <strain evidence="1">AZ414A</strain>
    </source>
</reference>
<dbReference type="EMBL" id="CAJVPK010001250">
    <property type="protein sequence ID" value="CAG8578687.1"/>
    <property type="molecule type" value="Genomic_DNA"/>
</dbReference>
<protein>
    <submittedName>
        <fullName evidence="1">10895_t:CDS:1</fullName>
    </submittedName>
</protein>